<dbReference type="EMBL" id="BSNN01000004">
    <property type="protein sequence ID" value="GLQ35760.1"/>
    <property type="molecule type" value="Genomic_DNA"/>
</dbReference>
<dbReference type="RefSeq" id="WP_284378628.1">
    <property type="nucleotide sequence ID" value="NZ_BSNN01000004.1"/>
</dbReference>
<evidence type="ECO:0000313" key="2">
    <source>
        <dbReference type="EMBL" id="GLQ35760.1"/>
    </source>
</evidence>
<sequence length="260" mass="29334">MIHPLKLPILLGLIACIPSQTSAETPENRVWFTWERQRAIPQLCEQKNHCTPIREFITRLIEEPETQKAEQMTGSLDRLIKMRKQPVEHPEAPNWCAHTDAQKILGFDAEHWPLAEKLVALRGLEGVYINVEGLKGPANFEGPFGPKVQATIARKFRENGIKLLTEEEMEQTPGKPHMNIYFSNTNPDTGCWFSVFSSVSQTMLLTRNHTIKVKAGSWGFSGGYSADHPDRAEFDAIMLVVDRFISDFKTANSTAAKSDK</sequence>
<feature type="chain" id="PRO_5045713018" description="Secreted protein" evidence="1">
    <location>
        <begin position="24"/>
        <end position="260"/>
    </location>
</feature>
<organism evidence="2 3">
    <name type="scientific">Amylibacter marinus</name>
    <dbReference type="NCBI Taxonomy" id="1475483"/>
    <lineage>
        <taxon>Bacteria</taxon>
        <taxon>Pseudomonadati</taxon>
        <taxon>Pseudomonadota</taxon>
        <taxon>Alphaproteobacteria</taxon>
        <taxon>Rhodobacterales</taxon>
        <taxon>Paracoccaceae</taxon>
        <taxon>Amylibacter</taxon>
    </lineage>
</organism>
<keyword evidence="3" id="KW-1185">Reference proteome</keyword>
<evidence type="ECO:0000256" key="1">
    <source>
        <dbReference type="SAM" id="SignalP"/>
    </source>
</evidence>
<name>A0ABQ5VWN0_9RHOB</name>
<comment type="caution">
    <text evidence="2">The sequence shown here is derived from an EMBL/GenBank/DDBJ whole genome shotgun (WGS) entry which is preliminary data.</text>
</comment>
<feature type="signal peptide" evidence="1">
    <location>
        <begin position="1"/>
        <end position="23"/>
    </location>
</feature>
<evidence type="ECO:0000313" key="3">
    <source>
        <dbReference type="Proteomes" id="UP001156694"/>
    </source>
</evidence>
<reference evidence="3" key="1">
    <citation type="journal article" date="2019" name="Int. J. Syst. Evol. Microbiol.">
        <title>The Global Catalogue of Microorganisms (GCM) 10K type strain sequencing project: providing services to taxonomists for standard genome sequencing and annotation.</title>
        <authorList>
            <consortium name="The Broad Institute Genomics Platform"/>
            <consortium name="The Broad Institute Genome Sequencing Center for Infectious Disease"/>
            <person name="Wu L."/>
            <person name="Ma J."/>
        </authorList>
    </citation>
    <scope>NUCLEOTIDE SEQUENCE [LARGE SCALE GENOMIC DNA]</scope>
    <source>
        <strain evidence="3">NBRC 110140</strain>
    </source>
</reference>
<evidence type="ECO:0008006" key="4">
    <source>
        <dbReference type="Google" id="ProtNLM"/>
    </source>
</evidence>
<gene>
    <name evidence="2" type="ORF">GCM10007939_20430</name>
</gene>
<keyword evidence="1" id="KW-0732">Signal</keyword>
<protein>
    <recommendedName>
        <fullName evidence="4">Secreted protein</fullName>
    </recommendedName>
</protein>
<accession>A0ABQ5VWN0</accession>
<dbReference type="Proteomes" id="UP001156694">
    <property type="component" value="Unassembled WGS sequence"/>
</dbReference>
<proteinExistence type="predicted"/>